<evidence type="ECO:0000256" key="3">
    <source>
        <dbReference type="ARBA" id="ARBA00012142"/>
    </source>
</evidence>
<dbReference type="GO" id="GO:0030955">
    <property type="term" value="F:potassium ion binding"/>
    <property type="evidence" value="ECO:0007669"/>
    <property type="project" value="InterPro"/>
</dbReference>
<dbReference type="UniPathway" id="UPA00109">
    <property type="reaction ID" value="UER00188"/>
</dbReference>
<accession>A0A382MT83</accession>
<dbReference type="GO" id="GO:0005524">
    <property type="term" value="F:ATP binding"/>
    <property type="evidence" value="ECO:0007669"/>
    <property type="project" value="UniProtKB-KW"/>
</dbReference>
<dbReference type="InterPro" id="IPR011037">
    <property type="entry name" value="Pyrv_Knase-like_insert_dom_sf"/>
</dbReference>
<feature type="non-terminal residue" evidence="13">
    <location>
        <position position="287"/>
    </location>
</feature>
<dbReference type="PROSITE" id="PS00110">
    <property type="entry name" value="PYRUVATE_KINASE"/>
    <property type="match status" value="1"/>
</dbReference>
<evidence type="ECO:0000259" key="12">
    <source>
        <dbReference type="Pfam" id="PF00224"/>
    </source>
</evidence>
<evidence type="ECO:0000256" key="10">
    <source>
        <dbReference type="ARBA" id="ARBA00023152"/>
    </source>
</evidence>
<keyword evidence="10" id="KW-0324">Glycolysis</keyword>
<feature type="domain" description="Pyruvate kinase barrel" evidence="12">
    <location>
        <begin position="2"/>
        <end position="286"/>
    </location>
</feature>
<evidence type="ECO:0000313" key="13">
    <source>
        <dbReference type="EMBL" id="SVC52184.1"/>
    </source>
</evidence>
<name>A0A382MT83_9ZZZZ</name>
<dbReference type="PRINTS" id="PR01050">
    <property type="entry name" value="PYRUVTKNASE"/>
</dbReference>
<dbReference type="InterPro" id="IPR015806">
    <property type="entry name" value="Pyrv_Knase_insert_dom_sf"/>
</dbReference>
<dbReference type="InterPro" id="IPR018209">
    <property type="entry name" value="Pyrv_Knase_AS"/>
</dbReference>
<evidence type="ECO:0000256" key="8">
    <source>
        <dbReference type="ARBA" id="ARBA00022840"/>
    </source>
</evidence>
<keyword evidence="6" id="KW-0547">Nucleotide-binding</keyword>
<keyword evidence="5" id="KW-0479">Metal-binding</keyword>
<organism evidence="13">
    <name type="scientific">marine metagenome</name>
    <dbReference type="NCBI Taxonomy" id="408172"/>
    <lineage>
        <taxon>unclassified sequences</taxon>
        <taxon>metagenomes</taxon>
        <taxon>ecological metagenomes</taxon>
    </lineage>
</organism>
<dbReference type="Gene3D" id="3.20.20.60">
    <property type="entry name" value="Phosphoenolpyruvate-binding domains"/>
    <property type="match status" value="1"/>
</dbReference>
<evidence type="ECO:0000256" key="7">
    <source>
        <dbReference type="ARBA" id="ARBA00022777"/>
    </source>
</evidence>
<dbReference type="PANTHER" id="PTHR11817">
    <property type="entry name" value="PYRUVATE KINASE"/>
    <property type="match status" value="1"/>
</dbReference>
<evidence type="ECO:0000256" key="1">
    <source>
        <dbReference type="ARBA" id="ARBA00004997"/>
    </source>
</evidence>
<keyword evidence="7" id="KW-0418">Kinase</keyword>
<evidence type="ECO:0000256" key="9">
    <source>
        <dbReference type="ARBA" id="ARBA00022842"/>
    </source>
</evidence>
<dbReference type="Pfam" id="PF00224">
    <property type="entry name" value="PK"/>
    <property type="match status" value="1"/>
</dbReference>
<dbReference type="SUPFAM" id="SSF50800">
    <property type="entry name" value="PK beta-barrel domain-like"/>
    <property type="match status" value="1"/>
</dbReference>
<gene>
    <name evidence="13" type="ORF">METZ01_LOCUS305038</name>
</gene>
<dbReference type="GO" id="GO:0004743">
    <property type="term" value="F:pyruvate kinase activity"/>
    <property type="evidence" value="ECO:0007669"/>
    <property type="project" value="UniProtKB-EC"/>
</dbReference>
<proteinExistence type="inferred from homology"/>
<dbReference type="EC" id="2.7.1.40" evidence="3"/>
<evidence type="ECO:0000256" key="5">
    <source>
        <dbReference type="ARBA" id="ARBA00022723"/>
    </source>
</evidence>
<protein>
    <recommendedName>
        <fullName evidence="3">pyruvate kinase</fullName>
        <ecNumber evidence="3">2.7.1.40</ecNumber>
    </recommendedName>
</protein>
<sequence length="287" mass="31137">MQKIELLCTLGPASFNESVIKRLSDIGVSLFRINLSHTDLDDLAGLISQIRSYTDTPICLDTEGAQVRTGKFTEPPVSVLTNTVIEIRPDGFLGDASSIPLYPKTTVSKLVPGDLVSLDFNAVLVQILSVDKELVTGRVLNGGEIGNNKAVTVNRSIELKPLTDKDQNAITLGKQLGINHFALSFANTGSDVDLIRSLTGKNAFIISKVESRQALLNLDEIIELSDAILIDRGDLSREVAIEAIPIVQRQVINRALLKKTSVYVATNLLESMINSPGPTRAEVNDVY</sequence>
<evidence type="ECO:0000256" key="2">
    <source>
        <dbReference type="ARBA" id="ARBA00008663"/>
    </source>
</evidence>
<dbReference type="GO" id="GO:0016301">
    <property type="term" value="F:kinase activity"/>
    <property type="evidence" value="ECO:0007669"/>
    <property type="project" value="UniProtKB-KW"/>
</dbReference>
<comment type="similarity">
    <text evidence="2">Belongs to the pyruvate kinase family.</text>
</comment>
<evidence type="ECO:0000256" key="11">
    <source>
        <dbReference type="ARBA" id="ARBA00023317"/>
    </source>
</evidence>
<dbReference type="SUPFAM" id="SSF51621">
    <property type="entry name" value="Phosphoenolpyruvate/pyruvate domain"/>
    <property type="match status" value="1"/>
</dbReference>
<keyword evidence="4" id="KW-0808">Transferase</keyword>
<dbReference type="GO" id="GO:0000287">
    <property type="term" value="F:magnesium ion binding"/>
    <property type="evidence" value="ECO:0007669"/>
    <property type="project" value="InterPro"/>
</dbReference>
<reference evidence="13" key="1">
    <citation type="submission" date="2018-05" db="EMBL/GenBank/DDBJ databases">
        <authorList>
            <person name="Lanie J.A."/>
            <person name="Ng W.-L."/>
            <person name="Kazmierczak K.M."/>
            <person name="Andrzejewski T.M."/>
            <person name="Davidsen T.M."/>
            <person name="Wayne K.J."/>
            <person name="Tettelin H."/>
            <person name="Glass J.I."/>
            <person name="Rusch D."/>
            <person name="Podicherti R."/>
            <person name="Tsui H.-C.T."/>
            <person name="Winkler M.E."/>
        </authorList>
    </citation>
    <scope>NUCLEOTIDE SEQUENCE</scope>
</reference>
<comment type="pathway">
    <text evidence="1">Carbohydrate degradation; glycolysis; pyruvate from D-glyceraldehyde 3-phosphate: step 5/5.</text>
</comment>
<evidence type="ECO:0000256" key="4">
    <source>
        <dbReference type="ARBA" id="ARBA00022679"/>
    </source>
</evidence>
<dbReference type="Gene3D" id="2.40.33.10">
    <property type="entry name" value="PK beta-barrel domain-like"/>
    <property type="match status" value="1"/>
</dbReference>
<dbReference type="AlphaFoldDB" id="A0A382MT83"/>
<keyword evidence="9" id="KW-0460">Magnesium</keyword>
<dbReference type="InterPro" id="IPR015793">
    <property type="entry name" value="Pyrv_Knase_brl"/>
</dbReference>
<keyword evidence="8" id="KW-0067">ATP-binding</keyword>
<dbReference type="InterPro" id="IPR001697">
    <property type="entry name" value="Pyr_Knase"/>
</dbReference>
<evidence type="ECO:0000256" key="6">
    <source>
        <dbReference type="ARBA" id="ARBA00022741"/>
    </source>
</evidence>
<dbReference type="InterPro" id="IPR015813">
    <property type="entry name" value="Pyrv/PenolPyrv_kinase-like_dom"/>
</dbReference>
<keyword evidence="11" id="KW-0670">Pyruvate</keyword>
<dbReference type="EMBL" id="UINC01095808">
    <property type="protein sequence ID" value="SVC52184.1"/>
    <property type="molecule type" value="Genomic_DNA"/>
</dbReference>
<dbReference type="InterPro" id="IPR040442">
    <property type="entry name" value="Pyrv_kinase-like_dom_sf"/>
</dbReference>